<evidence type="ECO:0000313" key="4">
    <source>
        <dbReference type="Proteomes" id="UP000007303"/>
    </source>
</evidence>
<reference evidence="2" key="2">
    <citation type="submission" date="2004-02" db="EMBL/GenBank/DDBJ databases">
        <authorList>
            <consortium name="Genoscope"/>
            <consortium name="Whitehead Institute Centre for Genome Research"/>
        </authorList>
    </citation>
    <scope>NUCLEOTIDE SEQUENCE</scope>
</reference>
<reference evidence="3" key="3">
    <citation type="submission" date="2025-05" db="UniProtKB">
        <authorList>
            <consortium name="Ensembl"/>
        </authorList>
    </citation>
    <scope>IDENTIFICATION</scope>
</reference>
<dbReference type="OMA" id="GCYRESD"/>
<feature type="chain" id="PRO_5014105153" evidence="1">
    <location>
        <begin position="20"/>
        <end position="89"/>
    </location>
</feature>
<dbReference type="Ensembl" id="ENSTNIT00000006545.1">
    <property type="protein sequence ID" value="ENSTNIP00000006396.1"/>
    <property type="gene ID" value="ENSTNIG00000003796.1"/>
</dbReference>
<reference evidence="2 4" key="1">
    <citation type="journal article" date="2004" name="Nature">
        <title>Genome duplication in the teleost fish Tetraodon nigroviridis reveals the early vertebrate proto-karyotype.</title>
        <authorList>
            <person name="Jaillon O."/>
            <person name="Aury J.-M."/>
            <person name="Brunet F."/>
            <person name="Petit J.-L."/>
            <person name="Stange-Thomann N."/>
            <person name="Mauceli E."/>
            <person name="Bouneau L."/>
            <person name="Fischer C."/>
            <person name="Ozouf-Costaz C."/>
            <person name="Bernot A."/>
            <person name="Nicaud S."/>
            <person name="Jaffe D."/>
            <person name="Fisher S."/>
            <person name="Lutfalla G."/>
            <person name="Dossat C."/>
            <person name="Segurens B."/>
            <person name="Dasilva C."/>
            <person name="Salanoubat M."/>
            <person name="Levy M."/>
            <person name="Boudet N."/>
            <person name="Castellano S."/>
            <person name="Anthouard V."/>
            <person name="Jubin C."/>
            <person name="Castelli V."/>
            <person name="Katinka M."/>
            <person name="Vacherie B."/>
            <person name="Biemont C."/>
            <person name="Skalli Z."/>
            <person name="Cattolico L."/>
            <person name="Poulain J."/>
            <person name="De Berardinis V."/>
            <person name="Cruaud C."/>
            <person name="Duprat S."/>
            <person name="Brottier P."/>
            <person name="Coutanceau J.-P."/>
            <person name="Gouzy J."/>
            <person name="Parra G."/>
            <person name="Lardier G."/>
            <person name="Chapple C."/>
            <person name="McKernan K.J."/>
            <person name="McEwan P."/>
            <person name="Bosak S."/>
            <person name="Kellis M."/>
            <person name="Volff J.-N."/>
            <person name="Guigo R."/>
            <person name="Zody M.C."/>
            <person name="Mesirov J."/>
            <person name="Lindblad-Toh K."/>
            <person name="Birren B."/>
            <person name="Nusbaum C."/>
            <person name="Kahn D."/>
            <person name="Robinson-Rechavi M."/>
            <person name="Laudet V."/>
            <person name="Schachter V."/>
            <person name="Quetier F."/>
            <person name="Saurin W."/>
            <person name="Scarpelli C."/>
            <person name="Wincker P."/>
            <person name="Lander E.S."/>
            <person name="Weissenbach J."/>
            <person name="Roest Crollius H."/>
        </authorList>
    </citation>
    <scope>NUCLEOTIDE SEQUENCE [LARGE SCALE GENOMIC DNA]</scope>
</reference>
<proteinExistence type="predicted"/>
<gene>
    <name evidence="2" type="ORF">GSTENG00005990001</name>
</gene>
<dbReference type="HOGENOM" id="CLU_2454172_0_0_1"/>
<dbReference type="EMBL" id="CAAE01008387">
    <property type="protein sequence ID" value="CAF91319.1"/>
    <property type="molecule type" value="Genomic_DNA"/>
</dbReference>
<dbReference type="SUPFAM" id="SSF57302">
    <property type="entry name" value="Snake toxin-like"/>
    <property type="match status" value="1"/>
</dbReference>
<keyword evidence="1" id="KW-0732">Signal</keyword>
<dbReference type="AlphaFoldDB" id="Q4T713"/>
<dbReference type="KEGG" id="tng:GSTEN00005990G001"/>
<evidence type="ECO:0000256" key="1">
    <source>
        <dbReference type="SAM" id="SignalP"/>
    </source>
</evidence>
<organism evidence="2">
    <name type="scientific">Tetraodon nigroviridis</name>
    <name type="common">Spotted green pufferfish</name>
    <name type="synonym">Chelonodon nigroviridis</name>
    <dbReference type="NCBI Taxonomy" id="99883"/>
    <lineage>
        <taxon>Eukaryota</taxon>
        <taxon>Metazoa</taxon>
        <taxon>Chordata</taxon>
        <taxon>Craniata</taxon>
        <taxon>Vertebrata</taxon>
        <taxon>Euteleostomi</taxon>
        <taxon>Actinopterygii</taxon>
        <taxon>Neopterygii</taxon>
        <taxon>Teleostei</taxon>
        <taxon>Neoteleostei</taxon>
        <taxon>Acanthomorphata</taxon>
        <taxon>Eupercaria</taxon>
        <taxon>Tetraodontiformes</taxon>
        <taxon>Tetradontoidea</taxon>
        <taxon>Tetraodontidae</taxon>
        <taxon>Tetraodon</taxon>
    </lineage>
</organism>
<name>Q4T713_TETNG</name>
<evidence type="ECO:0000313" key="2">
    <source>
        <dbReference type="EMBL" id="CAF91319.1"/>
    </source>
</evidence>
<accession>Q4T713</accession>
<dbReference type="InterPro" id="IPR045860">
    <property type="entry name" value="Snake_toxin-like_sf"/>
</dbReference>
<evidence type="ECO:0000313" key="3">
    <source>
        <dbReference type="Ensembl" id="ENSTNIP00000006396.1"/>
    </source>
</evidence>
<dbReference type="GeneTree" id="ENSGT01150000287041"/>
<sequence length="89" mass="9617">MKTGILALLVVLAISQSEALKCHCGGTYKYCQDPVEICTGLNQVCASVLLTVGSRPSYFQSCMSQFNCAKLNQPGISTARCCTFDLCNR</sequence>
<keyword evidence="4" id="KW-1185">Reference proteome</keyword>
<dbReference type="Proteomes" id="UP000007303">
    <property type="component" value="Unassembled WGS sequence"/>
</dbReference>
<feature type="signal peptide" evidence="1">
    <location>
        <begin position="1"/>
        <end position="19"/>
    </location>
</feature>
<protein>
    <submittedName>
        <fullName evidence="2">(spotted green pufferfish) hypothetical protein</fullName>
    </submittedName>
</protein>
<dbReference type="OrthoDB" id="8846122at2759"/>